<accession>A0A118K014</accession>
<sequence>DRKKRFLSCVEEDRISNLPEHLIDSILERLSVQDAVRTSVLSKRWRYRWTTMTSLVLDEQFAKKIVKYVAFGLNGFIRIVNQILILHPRAISKLYLYIPNISLDGFQEVHQWMLFLSRSSVRELVLINANSLYPLPSHVFSCSELKKLKLKNCIFNTPLEFEGFPNLKDLFLKNIVFGPNCCVTKYLSLVTCPDAMLCRLANNPSLTVVCITLRKPIENILRVEYMNLARLLSILPNVQRFIIDGHFIKFLSADKMSNWLPHADNSIKWMWLLDIQFSDMDQVQCVLSLLQTSRNLVRLGIHYSPMPQGMHYDVETALNHLESPNCFGRTLNQLETVSIESLTGSRTELLFIKLLLAHSPSLDKLTIIPIKASDALLRLNIAKEIMRFPRESRHAEIIYLDP</sequence>
<proteinExistence type="predicted"/>
<dbReference type="OMA" id="YIWSELP"/>
<protein>
    <recommendedName>
        <fullName evidence="1">F-box domain-containing protein</fullName>
    </recommendedName>
</protein>
<dbReference type="InterPro" id="IPR032675">
    <property type="entry name" value="LRR_dom_sf"/>
</dbReference>
<dbReference type="InterPro" id="IPR001810">
    <property type="entry name" value="F-box_dom"/>
</dbReference>
<feature type="domain" description="F-box" evidence="1">
    <location>
        <begin position="12"/>
        <end position="65"/>
    </location>
</feature>
<dbReference type="InterPro" id="IPR036047">
    <property type="entry name" value="F-box-like_dom_sf"/>
</dbReference>
<feature type="non-terminal residue" evidence="2">
    <location>
        <position position="1"/>
    </location>
</feature>
<dbReference type="SUPFAM" id="SSF81383">
    <property type="entry name" value="F-box domain"/>
    <property type="match status" value="1"/>
</dbReference>
<dbReference type="PROSITE" id="PS50181">
    <property type="entry name" value="FBOX"/>
    <property type="match status" value="1"/>
</dbReference>
<dbReference type="SUPFAM" id="SSF52047">
    <property type="entry name" value="RNI-like"/>
    <property type="match status" value="1"/>
</dbReference>
<dbReference type="InterPro" id="IPR055411">
    <property type="entry name" value="LRR_FXL15/At3g58940/PEG3-like"/>
</dbReference>
<reference evidence="2 3" key="1">
    <citation type="journal article" date="2016" name="Sci. Rep.">
        <title>The genome sequence of the outbreeding globe artichoke constructed de novo incorporating a phase-aware low-pass sequencing strategy of F1 progeny.</title>
        <authorList>
            <person name="Scaglione D."/>
            <person name="Reyes-Chin-Wo S."/>
            <person name="Acquadro A."/>
            <person name="Froenicke L."/>
            <person name="Portis E."/>
            <person name="Beitel C."/>
            <person name="Tirone M."/>
            <person name="Mauro R."/>
            <person name="Lo Monaco A."/>
            <person name="Mauromicale G."/>
            <person name="Faccioli P."/>
            <person name="Cattivelli L."/>
            <person name="Rieseberg L."/>
            <person name="Michelmore R."/>
            <person name="Lanteri S."/>
        </authorList>
    </citation>
    <scope>NUCLEOTIDE SEQUENCE [LARGE SCALE GENOMIC DNA]</scope>
    <source>
        <strain evidence="2">2C</strain>
    </source>
</reference>
<dbReference type="STRING" id="59895.A0A118K014"/>
<dbReference type="Gene3D" id="3.80.10.10">
    <property type="entry name" value="Ribonuclease Inhibitor"/>
    <property type="match status" value="1"/>
</dbReference>
<dbReference type="SMART" id="SM00579">
    <property type="entry name" value="FBD"/>
    <property type="match status" value="1"/>
</dbReference>
<dbReference type="Gramene" id="KVI00483">
    <property type="protein sequence ID" value="KVI00483"/>
    <property type="gene ID" value="Ccrd_021248"/>
</dbReference>
<evidence type="ECO:0000313" key="3">
    <source>
        <dbReference type="Proteomes" id="UP000243975"/>
    </source>
</evidence>
<dbReference type="AlphaFoldDB" id="A0A118K014"/>
<comment type="caution">
    <text evidence="2">The sequence shown here is derived from an EMBL/GenBank/DDBJ whole genome shotgun (WGS) entry which is preliminary data.</text>
</comment>
<dbReference type="EMBL" id="LEKV01003385">
    <property type="protein sequence ID" value="KVI00483.1"/>
    <property type="molecule type" value="Genomic_DNA"/>
</dbReference>
<dbReference type="Pfam" id="PF00646">
    <property type="entry name" value="F-box"/>
    <property type="match status" value="1"/>
</dbReference>
<dbReference type="PANTHER" id="PTHR31639:SF333">
    <property type="entry name" value="F-BOX DOMAIN, FBD DOMAIN, LEUCINE-RICH REPEAT DOMAIN, L DOMAIN-LIKE PROTEIN-RELATED"/>
    <property type="match status" value="1"/>
</dbReference>
<dbReference type="InterPro" id="IPR006566">
    <property type="entry name" value="FBD"/>
</dbReference>
<dbReference type="Proteomes" id="UP000243975">
    <property type="component" value="Unassembled WGS sequence"/>
</dbReference>
<evidence type="ECO:0000259" key="1">
    <source>
        <dbReference type="PROSITE" id="PS50181"/>
    </source>
</evidence>
<gene>
    <name evidence="2" type="ORF">Ccrd_021248</name>
</gene>
<organism evidence="2 3">
    <name type="scientific">Cynara cardunculus var. scolymus</name>
    <name type="common">Globe artichoke</name>
    <name type="synonym">Cynara scolymus</name>
    <dbReference type="NCBI Taxonomy" id="59895"/>
    <lineage>
        <taxon>Eukaryota</taxon>
        <taxon>Viridiplantae</taxon>
        <taxon>Streptophyta</taxon>
        <taxon>Embryophyta</taxon>
        <taxon>Tracheophyta</taxon>
        <taxon>Spermatophyta</taxon>
        <taxon>Magnoliopsida</taxon>
        <taxon>eudicotyledons</taxon>
        <taxon>Gunneridae</taxon>
        <taxon>Pentapetalae</taxon>
        <taxon>asterids</taxon>
        <taxon>campanulids</taxon>
        <taxon>Asterales</taxon>
        <taxon>Asteraceae</taxon>
        <taxon>Carduoideae</taxon>
        <taxon>Cardueae</taxon>
        <taxon>Carduinae</taxon>
        <taxon>Cynara</taxon>
    </lineage>
</organism>
<name>A0A118K014_CYNCS</name>
<keyword evidence="3" id="KW-1185">Reference proteome</keyword>
<dbReference type="PANTHER" id="PTHR31639">
    <property type="entry name" value="F-BOX PROTEIN-LIKE"/>
    <property type="match status" value="1"/>
</dbReference>
<evidence type="ECO:0000313" key="2">
    <source>
        <dbReference type="EMBL" id="KVI00483.1"/>
    </source>
</evidence>
<dbReference type="Pfam" id="PF24758">
    <property type="entry name" value="LRR_At5g56370"/>
    <property type="match status" value="1"/>
</dbReference>